<dbReference type="Ensembl" id="ENSECAT00000060668.3">
    <property type="protein sequence ID" value="ENSECAP00000033697.3"/>
    <property type="gene ID" value="ENSECAG00000030019.3"/>
</dbReference>
<dbReference type="Proteomes" id="UP000002281">
    <property type="component" value="Chromosome 11"/>
</dbReference>
<evidence type="ECO:0000313" key="2">
    <source>
        <dbReference type="Ensembl" id="ENSECAP00000033697.3"/>
    </source>
</evidence>
<reference evidence="2" key="2">
    <citation type="submission" date="2025-08" db="UniProtKB">
        <authorList>
            <consortium name="Ensembl"/>
        </authorList>
    </citation>
    <scope>IDENTIFICATION</scope>
    <source>
        <strain evidence="2">Thoroughbred</strain>
    </source>
</reference>
<feature type="region of interest" description="Disordered" evidence="1">
    <location>
        <begin position="137"/>
        <end position="350"/>
    </location>
</feature>
<evidence type="ECO:0000313" key="3">
    <source>
        <dbReference type="Proteomes" id="UP000002281"/>
    </source>
</evidence>
<keyword evidence="3" id="KW-1185">Reference proteome</keyword>
<dbReference type="AlphaFoldDB" id="A0A3Q2HGV2"/>
<reference evidence="2" key="3">
    <citation type="submission" date="2025-09" db="UniProtKB">
        <authorList>
            <consortium name="Ensembl"/>
        </authorList>
    </citation>
    <scope>IDENTIFICATION</scope>
    <source>
        <strain evidence="2">Thoroughbred</strain>
    </source>
</reference>
<feature type="compositionally biased region" description="Low complexity" evidence="1">
    <location>
        <begin position="103"/>
        <end position="119"/>
    </location>
</feature>
<dbReference type="InParanoid" id="A0A3Q2HGV2"/>
<accession>A0A3Q2HGV2</accession>
<feature type="compositionally biased region" description="Polar residues" evidence="1">
    <location>
        <begin position="1"/>
        <end position="17"/>
    </location>
</feature>
<dbReference type="PaxDb" id="9796-ENSECAP00000033697"/>
<sequence>MKLSMLPSTAVKSSGKLSTGCPAAGAASARGGGGGGGGCWPRRRQVFLPSPPPAQCSRPSSSSTRTPRPMAAPLGPAATCGERAALRRRRRRGGVAGPGAPGHGAPAAPARSPRFPRWAGPRRRGWLGVEALGARRRRPGQLGLRARPAEGSAGSGCAGSSRANERRGPSLGVVCGGRGGPGARALDVPPPPPPGLGGGGGGRARSFLGGGIAFSSQTASLTEGPGLPRRGRRRRSRPGSVGGSAARRPRRFHSPRPARRRRPRRRGGWRGGGQGARLFRAEETPPAAQRVRARRAGGAGGPRSPEPPGSLSPSLPRPRAARRPPGPRPASPTPNAPGAPRSPRPARAAPRPRLLGVACPAPARWYARLGCLPLWRWRGAARDFYPAGPPGSKRRRTQGSAPRGRQQRRRGLREERTGVARGPGALGDLREGPGAPSRRHGGVAQPRCWMDRFRAALEAVGLEGPLPLTGVDGPWVGVLDPLLVLPGCAPLADRLQATVPALVATGAG</sequence>
<proteinExistence type="predicted"/>
<dbReference type="GeneTree" id="ENSGT01110000271449"/>
<feature type="compositionally biased region" description="Basic residues" evidence="1">
    <location>
        <begin position="247"/>
        <end position="268"/>
    </location>
</feature>
<name>A0A3Q2HGV2_HORSE</name>
<organism evidence="2 3">
    <name type="scientific">Equus caballus</name>
    <name type="common">Horse</name>
    <dbReference type="NCBI Taxonomy" id="9796"/>
    <lineage>
        <taxon>Eukaryota</taxon>
        <taxon>Metazoa</taxon>
        <taxon>Chordata</taxon>
        <taxon>Craniata</taxon>
        <taxon>Vertebrata</taxon>
        <taxon>Euteleostomi</taxon>
        <taxon>Mammalia</taxon>
        <taxon>Eutheria</taxon>
        <taxon>Laurasiatheria</taxon>
        <taxon>Perissodactyla</taxon>
        <taxon>Equidae</taxon>
        <taxon>Equus</taxon>
    </lineage>
</organism>
<feature type="region of interest" description="Disordered" evidence="1">
    <location>
        <begin position="1"/>
        <end position="121"/>
    </location>
</feature>
<feature type="compositionally biased region" description="Gly residues" evidence="1">
    <location>
        <begin position="30"/>
        <end position="39"/>
    </location>
</feature>
<feature type="compositionally biased region" description="Low complexity" evidence="1">
    <location>
        <begin position="55"/>
        <end position="69"/>
    </location>
</feature>
<evidence type="ECO:0000256" key="1">
    <source>
        <dbReference type="SAM" id="MobiDB-lite"/>
    </source>
</evidence>
<feature type="compositionally biased region" description="Pro residues" evidence="1">
    <location>
        <begin position="324"/>
        <end position="343"/>
    </location>
</feature>
<feature type="region of interest" description="Disordered" evidence="1">
    <location>
        <begin position="384"/>
        <end position="443"/>
    </location>
</feature>
<protein>
    <submittedName>
        <fullName evidence="2">Uncharacterized protein</fullName>
    </submittedName>
</protein>
<feature type="compositionally biased region" description="Gly residues" evidence="1">
    <location>
        <begin position="196"/>
        <end position="212"/>
    </location>
</feature>
<reference evidence="2 3" key="1">
    <citation type="journal article" date="2009" name="Science">
        <title>Genome sequence, comparative analysis, and population genetics of the domestic horse.</title>
        <authorList>
            <consortium name="Broad Institute Genome Sequencing Platform"/>
            <consortium name="Broad Institute Whole Genome Assembly Team"/>
            <person name="Wade C.M."/>
            <person name="Giulotto E."/>
            <person name="Sigurdsson S."/>
            <person name="Zoli M."/>
            <person name="Gnerre S."/>
            <person name="Imsland F."/>
            <person name="Lear T.L."/>
            <person name="Adelson D.L."/>
            <person name="Bailey E."/>
            <person name="Bellone R.R."/>
            <person name="Bloecker H."/>
            <person name="Distl O."/>
            <person name="Edgar R.C."/>
            <person name="Garber M."/>
            <person name="Leeb T."/>
            <person name="Mauceli E."/>
            <person name="MacLeod J.N."/>
            <person name="Penedo M.C.T."/>
            <person name="Raison J.M."/>
            <person name="Sharpe T."/>
            <person name="Vogel J."/>
            <person name="Andersson L."/>
            <person name="Antczak D.F."/>
            <person name="Biagi T."/>
            <person name="Binns M.M."/>
            <person name="Chowdhary B.P."/>
            <person name="Coleman S.J."/>
            <person name="Della Valle G."/>
            <person name="Fryc S."/>
            <person name="Guerin G."/>
            <person name="Hasegawa T."/>
            <person name="Hill E.W."/>
            <person name="Jurka J."/>
            <person name="Kiialainen A."/>
            <person name="Lindgren G."/>
            <person name="Liu J."/>
            <person name="Magnani E."/>
            <person name="Mickelson J.R."/>
            <person name="Murray J."/>
            <person name="Nergadze S.G."/>
            <person name="Onofrio R."/>
            <person name="Pedroni S."/>
            <person name="Piras M.F."/>
            <person name="Raudsepp T."/>
            <person name="Rocchi M."/>
            <person name="Roeed K.H."/>
            <person name="Ryder O.A."/>
            <person name="Searle S."/>
            <person name="Skow L."/>
            <person name="Swinburne J.E."/>
            <person name="Syvaenen A.C."/>
            <person name="Tozaki T."/>
            <person name="Valberg S.J."/>
            <person name="Vaudin M."/>
            <person name="White J.R."/>
            <person name="Zody M.C."/>
            <person name="Lander E.S."/>
            <person name="Lindblad-Toh K."/>
        </authorList>
    </citation>
    <scope>NUCLEOTIDE SEQUENCE [LARGE SCALE GENOMIC DNA]</scope>
    <source>
        <strain evidence="2 3">Thoroughbred</strain>
    </source>
</reference>